<dbReference type="InterPro" id="IPR040187">
    <property type="entry name" value="OCAD1/2"/>
</dbReference>
<evidence type="ECO:0000256" key="2">
    <source>
        <dbReference type="SAM" id="Phobius"/>
    </source>
</evidence>
<dbReference type="PANTHER" id="PTHR13336">
    <property type="entry name" value="OVARIAN CARCINOMA IMMUNOREACTIVE ANTIGEN"/>
    <property type="match status" value="1"/>
</dbReference>
<evidence type="ECO:0000256" key="1">
    <source>
        <dbReference type="SAM" id="MobiDB-lite"/>
    </source>
</evidence>
<feature type="transmembrane region" description="Helical" evidence="2">
    <location>
        <begin position="64"/>
        <end position="83"/>
    </location>
</feature>
<dbReference type="FunCoup" id="E2AZS2">
    <property type="interactions" value="1781"/>
</dbReference>
<dbReference type="STRING" id="104421.E2AZS2"/>
<dbReference type="Proteomes" id="UP000000311">
    <property type="component" value="Unassembled WGS sequence"/>
</dbReference>
<keyword evidence="2" id="KW-0812">Transmembrane</keyword>
<dbReference type="OMA" id="HQNRDEF"/>
<organism evidence="4">
    <name type="scientific">Camponotus floridanus</name>
    <name type="common">Florida carpenter ant</name>
    <dbReference type="NCBI Taxonomy" id="104421"/>
    <lineage>
        <taxon>Eukaryota</taxon>
        <taxon>Metazoa</taxon>
        <taxon>Ecdysozoa</taxon>
        <taxon>Arthropoda</taxon>
        <taxon>Hexapoda</taxon>
        <taxon>Insecta</taxon>
        <taxon>Pterygota</taxon>
        <taxon>Neoptera</taxon>
        <taxon>Endopterygota</taxon>
        <taxon>Hymenoptera</taxon>
        <taxon>Apocrita</taxon>
        <taxon>Aculeata</taxon>
        <taxon>Formicoidea</taxon>
        <taxon>Formicidae</taxon>
        <taxon>Formicinae</taxon>
        <taxon>Camponotus</taxon>
    </lineage>
</organism>
<keyword evidence="2" id="KW-1133">Transmembrane helix</keyword>
<dbReference type="InParanoid" id="E2AZS2"/>
<keyword evidence="4" id="KW-1185">Reference proteome</keyword>
<dbReference type="PANTHER" id="PTHR13336:SF3">
    <property type="entry name" value="OCIA DOMAIN-CONTAINING PROTEIN 1"/>
    <property type="match status" value="1"/>
</dbReference>
<dbReference type="OrthoDB" id="6513616at2759"/>
<reference evidence="3 4" key="1">
    <citation type="journal article" date="2010" name="Science">
        <title>Genomic comparison of the ants Camponotus floridanus and Harpegnathos saltator.</title>
        <authorList>
            <person name="Bonasio R."/>
            <person name="Zhang G."/>
            <person name="Ye C."/>
            <person name="Mutti N.S."/>
            <person name="Fang X."/>
            <person name="Qin N."/>
            <person name="Donahue G."/>
            <person name="Yang P."/>
            <person name="Li Q."/>
            <person name="Li C."/>
            <person name="Zhang P."/>
            <person name="Huang Z."/>
            <person name="Berger S.L."/>
            <person name="Reinberg D."/>
            <person name="Wang J."/>
            <person name="Liebig J."/>
        </authorList>
    </citation>
    <scope>NUCLEOTIDE SEQUENCE [LARGE SCALE GENOMIC DNA]</scope>
    <source>
        <strain evidence="4">C129</strain>
    </source>
</reference>
<protein>
    <recommendedName>
        <fullName evidence="5">OCIA domain-containing protein 1</fullName>
    </recommendedName>
</protein>
<feature type="compositionally biased region" description="Basic and acidic residues" evidence="1">
    <location>
        <begin position="231"/>
        <end position="240"/>
    </location>
</feature>
<proteinExistence type="predicted"/>
<dbReference type="AlphaFoldDB" id="E2AZS2"/>
<accession>E2AZS2</accession>
<keyword evidence="2" id="KW-0472">Membrane</keyword>
<feature type="region of interest" description="Disordered" evidence="1">
    <location>
        <begin position="193"/>
        <end position="240"/>
    </location>
</feature>
<evidence type="ECO:0008006" key="5">
    <source>
        <dbReference type="Google" id="ProtNLM"/>
    </source>
</evidence>
<dbReference type="EMBL" id="GL444277">
    <property type="protein sequence ID" value="EFN61051.1"/>
    <property type="molecule type" value="Genomic_DNA"/>
</dbReference>
<evidence type="ECO:0000313" key="3">
    <source>
        <dbReference type="EMBL" id="EFN61051.1"/>
    </source>
</evidence>
<evidence type="ECO:0000313" key="4">
    <source>
        <dbReference type="Proteomes" id="UP000000311"/>
    </source>
</evidence>
<name>E2AZS2_CAMFO</name>
<dbReference type="GO" id="GO:0005768">
    <property type="term" value="C:endosome"/>
    <property type="evidence" value="ECO:0007669"/>
    <property type="project" value="TreeGrafter"/>
</dbReference>
<sequence>MTTTSDVQQPDYGKYQQMQRLELTREEIMAWQTCMKNSSVLMPGLLGAAIGYGAFRVTPLHARAKYAAIVGGLFGLITGRIAVSQMCLSKMMSSNGSIKDRLIEAGYYGDRPMRQRQQGFQSLDVQREIRGSEEPSTEIVFNDYPSMGAHDTYSSFNNSSDFQISEETDLPVPTLQKDVSYDELRHKNRDEFYKKNQQWYTPRTPERPPLANETNQRTPTSSHSSTPSMQEKTKYGDVWG</sequence>
<feature type="transmembrane region" description="Helical" evidence="2">
    <location>
        <begin position="39"/>
        <end position="58"/>
    </location>
</feature>
<dbReference type="KEGG" id="cfo:105257759"/>
<feature type="compositionally biased region" description="Low complexity" evidence="1">
    <location>
        <begin position="218"/>
        <end position="228"/>
    </location>
</feature>
<gene>
    <name evidence="3" type="ORF">EAG_15027</name>
</gene>